<reference evidence="3 4" key="1">
    <citation type="submission" date="2017-09" db="EMBL/GenBank/DDBJ databases">
        <title>Depth-based differentiation of microbial function through sediment-hosted aquifers and enrichment of novel symbionts in the deep terrestrial subsurface.</title>
        <authorList>
            <person name="Probst A.J."/>
            <person name="Ladd B."/>
            <person name="Jarett J.K."/>
            <person name="Geller-Mcgrath D.E."/>
            <person name="Sieber C.M."/>
            <person name="Emerson J.B."/>
            <person name="Anantharaman K."/>
            <person name="Thomas B.C."/>
            <person name="Malmstrom R."/>
            <person name="Stieglmeier M."/>
            <person name="Klingl A."/>
            <person name="Woyke T."/>
            <person name="Ryan C.M."/>
            <person name="Banfield J.F."/>
        </authorList>
    </citation>
    <scope>NUCLEOTIDE SEQUENCE [LARGE SCALE GENOMIC DNA]</scope>
    <source>
        <strain evidence="3">CG23_combo_of_CG06-09_8_20_14_all_47_9</strain>
    </source>
</reference>
<dbReference type="EMBL" id="PCSQ01000028">
    <property type="protein sequence ID" value="PIP52508.1"/>
    <property type="molecule type" value="Genomic_DNA"/>
</dbReference>
<keyword evidence="1" id="KW-0472">Membrane</keyword>
<comment type="caution">
    <text evidence="3">The sequence shown here is derived from an EMBL/GenBank/DDBJ whole genome shotgun (WGS) entry which is preliminary data.</text>
</comment>
<evidence type="ECO:0000256" key="1">
    <source>
        <dbReference type="SAM" id="Phobius"/>
    </source>
</evidence>
<keyword evidence="1" id="KW-1133">Transmembrane helix</keyword>
<dbReference type="AlphaFoldDB" id="A0A2H0B6B4"/>
<protein>
    <recommendedName>
        <fullName evidence="2">CAAX prenyl protease 2/Lysostaphin resistance protein A-like domain-containing protein</fullName>
    </recommendedName>
</protein>
<feature type="domain" description="CAAX prenyl protease 2/Lysostaphin resistance protein A-like" evidence="2">
    <location>
        <begin position="113"/>
        <end position="157"/>
    </location>
</feature>
<accession>A0A2H0B6B4</accession>
<organism evidence="3 4">
    <name type="scientific">Candidatus Beckwithbacteria bacterium CG23_combo_of_CG06-09_8_20_14_all_47_9</name>
    <dbReference type="NCBI Taxonomy" id="1974498"/>
    <lineage>
        <taxon>Bacteria</taxon>
        <taxon>Candidatus Beckwithiibacteriota</taxon>
    </lineage>
</organism>
<feature type="transmembrane region" description="Helical" evidence="1">
    <location>
        <begin position="109"/>
        <end position="132"/>
    </location>
</feature>
<evidence type="ECO:0000313" key="4">
    <source>
        <dbReference type="Proteomes" id="UP000231081"/>
    </source>
</evidence>
<feature type="non-terminal residue" evidence="3">
    <location>
        <position position="157"/>
    </location>
</feature>
<dbReference type="Proteomes" id="UP000231081">
    <property type="component" value="Unassembled WGS sequence"/>
</dbReference>
<keyword evidence="1" id="KW-0812">Transmembrane</keyword>
<feature type="transmembrane region" description="Helical" evidence="1">
    <location>
        <begin position="76"/>
        <end position="97"/>
    </location>
</feature>
<dbReference type="Pfam" id="PF02517">
    <property type="entry name" value="Rce1-like"/>
    <property type="match status" value="1"/>
</dbReference>
<dbReference type="GO" id="GO:0080120">
    <property type="term" value="P:CAAX-box protein maturation"/>
    <property type="evidence" value="ECO:0007669"/>
    <property type="project" value="UniProtKB-ARBA"/>
</dbReference>
<dbReference type="InterPro" id="IPR003675">
    <property type="entry name" value="Rce1/LyrA-like_dom"/>
</dbReference>
<evidence type="ECO:0000313" key="3">
    <source>
        <dbReference type="EMBL" id="PIP52508.1"/>
    </source>
</evidence>
<evidence type="ECO:0000259" key="2">
    <source>
        <dbReference type="Pfam" id="PF02517"/>
    </source>
</evidence>
<name>A0A2H0B6B4_9BACT</name>
<sequence>MIILMRRYSLKHVLALFSFIFVVWTIFRYFPEPPAWVTELILKPLVWLAPTFWLVRKVERQPLSSLGFTTKKLFPSLYWGIGLGMIFALEGLLTNIFKYKGLNLIPLDYTPAFFLGTIGLSLATAFTEETVFRGYIFSRLRLLWKNEWLANIVASLL</sequence>
<proteinExistence type="predicted"/>
<gene>
    <name evidence="3" type="ORF">COX09_01185</name>
</gene>
<dbReference type="GO" id="GO:0004175">
    <property type="term" value="F:endopeptidase activity"/>
    <property type="evidence" value="ECO:0007669"/>
    <property type="project" value="UniProtKB-ARBA"/>
</dbReference>
<feature type="transmembrane region" description="Helical" evidence="1">
    <location>
        <begin position="12"/>
        <end position="30"/>
    </location>
</feature>